<dbReference type="Gene3D" id="1.25.40.290">
    <property type="entry name" value="ARM repeat domains"/>
    <property type="match status" value="1"/>
</dbReference>
<dbReference type="InterPro" id="IPR016024">
    <property type="entry name" value="ARM-type_fold"/>
</dbReference>
<evidence type="ECO:0000313" key="1">
    <source>
        <dbReference type="EMBL" id="WGW03052.1"/>
    </source>
</evidence>
<organism evidence="1 2">
    <name type="scientific">Tropicibacter oceani</name>
    <dbReference type="NCBI Taxonomy" id="3058420"/>
    <lineage>
        <taxon>Bacteria</taxon>
        <taxon>Pseudomonadati</taxon>
        <taxon>Pseudomonadota</taxon>
        <taxon>Alphaproteobacteria</taxon>
        <taxon>Rhodobacterales</taxon>
        <taxon>Roseobacteraceae</taxon>
        <taxon>Tropicibacter</taxon>
    </lineage>
</organism>
<name>A0ABY8QEJ8_9RHOB</name>
<dbReference type="EMBL" id="CP124616">
    <property type="protein sequence ID" value="WGW03052.1"/>
    <property type="molecule type" value="Genomic_DNA"/>
</dbReference>
<evidence type="ECO:0000313" key="2">
    <source>
        <dbReference type="Proteomes" id="UP001241605"/>
    </source>
</evidence>
<protein>
    <recommendedName>
        <fullName evidence="3">DNA alkylation repair protein</fullName>
    </recommendedName>
</protein>
<reference evidence="1 2" key="1">
    <citation type="submission" date="2023-05" db="EMBL/GenBank/DDBJ databases">
        <title>YMD87, complete Genome.</title>
        <authorList>
            <person name="Zhang J."/>
            <person name="Xu X."/>
        </authorList>
    </citation>
    <scope>NUCLEOTIDE SEQUENCE [LARGE SCALE GENOMIC DNA]</scope>
    <source>
        <strain evidence="1 2">YMD87</strain>
    </source>
</reference>
<sequence length="385" mass="42153">MARGPDGKGGGAGFSLADQLFNAGSIGDLARDFAVLPGFDADGFAAQVVAGLAGRGLMERLDWIADCLEARLPAGFPAMAEALEAAMPPPLDPSLRDNDFGRFIHAVPGILAVRHGLEDHRDRALDLLHKATQRFSMEYYIRPFLNRWPDETLARLDVWARDDNYHVRRLVSEGTRPKLPWARNITLDPAVPLRFLDVLHGDKTRFVTRSVANHMNDLSKIMPDAVVTRLRAWQAEARQDPREMAWITRHALRTAVKRGERGALDLLGYRAGAVSGSVAIATDPVAIGDRLRFSVTLQTNEDLPLLVDYRLRFARPGGTAEKVFKLKSVQAKAGQPVVLDKSHVMKGDATTFRLYPGAHAVVVQVNGQDVAEAGFDLIEADSAAG</sequence>
<proteinExistence type="predicted"/>
<gene>
    <name evidence="1" type="ORF">QF118_14085</name>
</gene>
<dbReference type="RefSeq" id="WP_282299680.1">
    <property type="nucleotide sequence ID" value="NZ_CP124616.1"/>
</dbReference>
<keyword evidence="2" id="KW-1185">Reference proteome</keyword>
<dbReference type="SUPFAM" id="SSF48371">
    <property type="entry name" value="ARM repeat"/>
    <property type="match status" value="1"/>
</dbReference>
<accession>A0ABY8QEJ8</accession>
<evidence type="ECO:0008006" key="3">
    <source>
        <dbReference type="Google" id="ProtNLM"/>
    </source>
</evidence>
<dbReference type="Proteomes" id="UP001241605">
    <property type="component" value="Chromosome"/>
</dbReference>